<dbReference type="Proteomes" id="UP000029488">
    <property type="component" value="Plasmid pLMP1046"/>
</dbReference>
<reference evidence="5 6" key="1">
    <citation type="journal article" date="2014" name="BMC Genomics">
        <title>Unusual genome complexity in Lactobacillus salivarius JCM1046.</title>
        <authorList>
            <person name="Raftis E.J."/>
            <person name="Forde B.M."/>
            <person name="Claesson M.J."/>
            <person name="O'Toole P.W."/>
        </authorList>
    </citation>
    <scope>NUCLEOTIDE SEQUENCE [LARGE SCALE GENOMIC DNA]</scope>
    <source>
        <strain evidence="5 6">JCM1046</strain>
        <plasmid evidence="5 6">pLMP1046</plasmid>
    </source>
</reference>
<evidence type="ECO:0000259" key="4">
    <source>
        <dbReference type="PROSITE" id="PS51898"/>
    </source>
</evidence>
<evidence type="ECO:0000256" key="3">
    <source>
        <dbReference type="ARBA" id="ARBA00023172"/>
    </source>
</evidence>
<comment type="similarity">
    <text evidence="1">Belongs to the 'phage' integrase family.</text>
</comment>
<dbReference type="CDD" id="cd01189">
    <property type="entry name" value="INT_ICEBs1_C_like"/>
    <property type="match status" value="1"/>
</dbReference>
<dbReference type="AlphaFoldDB" id="A0A089QFH9"/>
<organism evidence="5 6">
    <name type="scientific">Ligilactobacillus salivarius</name>
    <dbReference type="NCBI Taxonomy" id="1624"/>
    <lineage>
        <taxon>Bacteria</taxon>
        <taxon>Bacillati</taxon>
        <taxon>Bacillota</taxon>
        <taxon>Bacilli</taxon>
        <taxon>Lactobacillales</taxon>
        <taxon>Lactobacillaceae</taxon>
        <taxon>Ligilactobacillus</taxon>
    </lineage>
</organism>
<evidence type="ECO:0000256" key="1">
    <source>
        <dbReference type="ARBA" id="ARBA00008857"/>
    </source>
</evidence>
<dbReference type="InterPro" id="IPR010998">
    <property type="entry name" value="Integrase_recombinase_N"/>
</dbReference>
<dbReference type="InterPro" id="IPR002104">
    <property type="entry name" value="Integrase_catalytic"/>
</dbReference>
<dbReference type="GO" id="GO:0003677">
    <property type="term" value="F:DNA binding"/>
    <property type="evidence" value="ECO:0007669"/>
    <property type="project" value="UniProtKB-KW"/>
</dbReference>
<dbReference type="PANTHER" id="PTHR30349:SF64">
    <property type="entry name" value="PROPHAGE INTEGRASE INTD-RELATED"/>
    <property type="match status" value="1"/>
</dbReference>
<proteinExistence type="inferred from homology"/>
<accession>A0A089QFH9</accession>
<dbReference type="InterPro" id="IPR011010">
    <property type="entry name" value="DNA_brk_join_enz"/>
</dbReference>
<evidence type="ECO:0000313" key="5">
    <source>
        <dbReference type="EMBL" id="AIR11789.1"/>
    </source>
</evidence>
<dbReference type="SUPFAM" id="SSF56349">
    <property type="entry name" value="DNA breaking-rejoining enzymes"/>
    <property type="match status" value="1"/>
</dbReference>
<feature type="domain" description="Tyr recombinase" evidence="4">
    <location>
        <begin position="117"/>
        <end position="308"/>
    </location>
</feature>
<dbReference type="GO" id="GO:0006310">
    <property type="term" value="P:DNA recombination"/>
    <property type="evidence" value="ECO:0007669"/>
    <property type="project" value="UniProtKB-KW"/>
</dbReference>
<dbReference type="PROSITE" id="PS51898">
    <property type="entry name" value="TYR_RECOMBINASE"/>
    <property type="match status" value="1"/>
</dbReference>
<dbReference type="Pfam" id="PF13102">
    <property type="entry name" value="Phage_int_SAM_5"/>
    <property type="match status" value="1"/>
</dbReference>
<dbReference type="EMBL" id="CP007649">
    <property type="protein sequence ID" value="AIR11789.1"/>
    <property type="molecule type" value="Genomic_DNA"/>
</dbReference>
<dbReference type="Gene3D" id="1.10.150.130">
    <property type="match status" value="1"/>
</dbReference>
<dbReference type="Gene3D" id="1.10.443.10">
    <property type="entry name" value="Intergrase catalytic core"/>
    <property type="match status" value="1"/>
</dbReference>
<dbReference type="PANTHER" id="PTHR30349">
    <property type="entry name" value="PHAGE INTEGRASE-RELATED"/>
    <property type="match status" value="1"/>
</dbReference>
<protein>
    <submittedName>
        <fullName evidence="5">Phage integrase/recombinase</fullName>
    </submittedName>
</protein>
<dbReference type="InterPro" id="IPR025269">
    <property type="entry name" value="SAM-like_dom"/>
</dbReference>
<dbReference type="GO" id="GO:0015074">
    <property type="term" value="P:DNA integration"/>
    <property type="evidence" value="ECO:0007669"/>
    <property type="project" value="InterPro"/>
</dbReference>
<dbReference type="InterPro" id="IPR050090">
    <property type="entry name" value="Tyrosine_recombinase_XerCD"/>
</dbReference>
<evidence type="ECO:0000313" key="6">
    <source>
        <dbReference type="Proteomes" id="UP000029488"/>
    </source>
</evidence>
<dbReference type="KEGG" id="lsj:LSJ_4012"/>
<name>A0A089QFH9_9LACO</name>
<keyword evidence="3" id="KW-0233">DNA recombination</keyword>
<evidence type="ECO:0000256" key="2">
    <source>
        <dbReference type="ARBA" id="ARBA00023125"/>
    </source>
</evidence>
<dbReference type="Pfam" id="PF00589">
    <property type="entry name" value="Phage_integrase"/>
    <property type="match status" value="1"/>
</dbReference>
<sequence length="313" mass="36643">MKEGFIMPRRKIVYFINYFENWIEVYKKGAVSQITLEKYYLALKHLTKIAPDVTLNNITRLDYQSILNKFAETHERNTTMDFHHALKGSLIDAYEEGLVDRDPTRKAVIKGKKASKKKRKYLNEFELKLFIRELDLNSNAEIDWLLLLIAKTGLRFSEALGLTKQDFDFENQTINISKTWDYKRKEGGFKPTKNKASVRRIQIDWKLSMQFSRYTERLHDDDLIFVKNKRIFNATVNHRISTICKQLDIEPISVHGLRHTHASLLILTGVSIASIAKRLGHADMTTTQQTYLHIIQELENQDTDKIMRHLAML</sequence>
<gene>
    <name evidence="5" type="ORF">LSJ_4012</name>
</gene>
<dbReference type="InterPro" id="IPR013762">
    <property type="entry name" value="Integrase-like_cat_sf"/>
</dbReference>
<keyword evidence="2" id="KW-0238">DNA-binding</keyword>
<geneLocation type="plasmid" evidence="5 6">
    <name>pLMP1046</name>
</geneLocation>
<keyword evidence="5" id="KW-0614">Plasmid</keyword>